<dbReference type="PANTHER" id="PTHR30538">
    <property type="entry name" value="LYSINE 2,3-AMINOMUTASE-RELATED"/>
    <property type="match status" value="1"/>
</dbReference>
<evidence type="ECO:0000256" key="11">
    <source>
        <dbReference type="ARBA" id="ARBA00023014"/>
    </source>
</evidence>
<evidence type="ECO:0000256" key="7">
    <source>
        <dbReference type="ARBA" id="ARBA00022691"/>
    </source>
</evidence>
<organism evidence="17 18">
    <name type="scientific">Caldichromatium japonicum</name>
    <dbReference type="NCBI Taxonomy" id="2699430"/>
    <lineage>
        <taxon>Bacteria</taxon>
        <taxon>Pseudomonadati</taxon>
        <taxon>Pseudomonadota</taxon>
        <taxon>Gammaproteobacteria</taxon>
        <taxon>Chromatiales</taxon>
        <taxon>Chromatiaceae</taxon>
        <taxon>Caldichromatium</taxon>
    </lineage>
</organism>
<evidence type="ECO:0000256" key="13">
    <source>
        <dbReference type="ARBA" id="ARBA00030756"/>
    </source>
</evidence>
<keyword evidence="11 14" id="KW-0411">Iron-sulfur</keyword>
<dbReference type="SFLD" id="SFLDF00314">
    <property type="entry name" value="L-lysine_2_3-aminomutase_(yjeK"/>
    <property type="match status" value="1"/>
</dbReference>
<dbReference type="PROSITE" id="PS51918">
    <property type="entry name" value="RADICAL_SAM"/>
    <property type="match status" value="1"/>
</dbReference>
<evidence type="ECO:0000256" key="5">
    <source>
        <dbReference type="ARBA" id="ARBA00022363"/>
    </source>
</evidence>
<evidence type="ECO:0000256" key="6">
    <source>
        <dbReference type="ARBA" id="ARBA00022485"/>
    </source>
</evidence>
<dbReference type="InterPro" id="IPR007197">
    <property type="entry name" value="rSAM"/>
</dbReference>
<keyword evidence="9 15" id="KW-0663">Pyridoxal phosphate</keyword>
<dbReference type="PIRSF" id="PIRSF004911">
    <property type="entry name" value="DUF160"/>
    <property type="match status" value="1"/>
</dbReference>
<gene>
    <name evidence="17" type="primary">epmB</name>
    <name evidence="17" type="ORF">GWK36_10240</name>
</gene>
<keyword evidence="12" id="KW-0413">Isomerase</keyword>
<dbReference type="SFLD" id="SFLDG01070">
    <property type="entry name" value="PLP-dependent"/>
    <property type="match status" value="1"/>
</dbReference>
<dbReference type="SUPFAM" id="SSF102114">
    <property type="entry name" value="Radical SAM enzymes"/>
    <property type="match status" value="1"/>
</dbReference>
<comment type="catalytic activity">
    <reaction evidence="1">
        <text>L-lysine = D-beta-lysine</text>
        <dbReference type="Rhea" id="RHEA:44148"/>
        <dbReference type="ChEBI" id="CHEBI:32551"/>
        <dbReference type="ChEBI" id="CHEBI:84138"/>
    </reaction>
</comment>
<dbReference type="AlphaFoldDB" id="A0A6G7VGS7"/>
<feature type="binding site" evidence="14">
    <location>
        <position position="122"/>
    </location>
    <ligand>
        <name>[4Fe-4S] cluster</name>
        <dbReference type="ChEBI" id="CHEBI:49883"/>
        <note>4Fe-4S-S-AdoMet</note>
    </ligand>
</feature>
<evidence type="ECO:0000313" key="18">
    <source>
        <dbReference type="Proteomes" id="UP000502699"/>
    </source>
</evidence>
<accession>A0A6G7VGS7</accession>
<keyword evidence="10" id="KW-0408">Iron</keyword>
<comment type="cofactor">
    <cofactor evidence="3">
        <name>[4Fe-4S] cluster</name>
        <dbReference type="ChEBI" id="CHEBI:49883"/>
    </cofactor>
</comment>
<feature type="binding site" evidence="14">
    <location>
        <position position="118"/>
    </location>
    <ligand>
        <name>[4Fe-4S] cluster</name>
        <dbReference type="ChEBI" id="CHEBI:49883"/>
        <note>4Fe-4S-S-AdoMet</note>
    </ligand>
</feature>
<evidence type="ECO:0000256" key="15">
    <source>
        <dbReference type="PIRSR" id="PIRSR603739-50"/>
    </source>
</evidence>
<dbReference type="CDD" id="cd01335">
    <property type="entry name" value="Radical_SAM"/>
    <property type="match status" value="1"/>
</dbReference>
<evidence type="ECO:0000256" key="14">
    <source>
        <dbReference type="PIRSR" id="PIRSR004911-1"/>
    </source>
</evidence>
<evidence type="ECO:0000256" key="1">
    <source>
        <dbReference type="ARBA" id="ARBA00001352"/>
    </source>
</evidence>
<proteinExistence type="inferred from homology"/>
<dbReference type="GO" id="GO:0016853">
    <property type="term" value="F:isomerase activity"/>
    <property type="evidence" value="ECO:0007669"/>
    <property type="project" value="UniProtKB-KW"/>
</dbReference>
<dbReference type="SFLD" id="SFLDS00029">
    <property type="entry name" value="Radical_SAM"/>
    <property type="match status" value="1"/>
</dbReference>
<dbReference type="PANTHER" id="PTHR30538:SF1">
    <property type="entry name" value="L-LYSINE 2,3-AMINOMUTASE"/>
    <property type="match status" value="1"/>
</dbReference>
<keyword evidence="8 14" id="KW-0479">Metal-binding</keyword>
<dbReference type="Pfam" id="PF04055">
    <property type="entry name" value="Radical_SAM"/>
    <property type="match status" value="1"/>
</dbReference>
<dbReference type="NCBIfam" id="TIGR00238">
    <property type="entry name" value="KamA family radical SAM protein"/>
    <property type="match status" value="1"/>
</dbReference>
<dbReference type="GO" id="GO:0046872">
    <property type="term" value="F:metal ion binding"/>
    <property type="evidence" value="ECO:0007669"/>
    <property type="project" value="UniProtKB-KW"/>
</dbReference>
<protein>
    <recommendedName>
        <fullName evidence="5">L-lysine 2,3-aminomutase</fullName>
    </recommendedName>
    <alternativeName>
        <fullName evidence="13">EF-P post-translational modification enzyme B</fullName>
    </alternativeName>
</protein>
<feature type="domain" description="Radical SAM core" evidence="16">
    <location>
        <begin position="104"/>
        <end position="316"/>
    </location>
</feature>
<dbReference type="Gene3D" id="3.20.20.70">
    <property type="entry name" value="Aldolase class I"/>
    <property type="match status" value="1"/>
</dbReference>
<reference evidence="18" key="1">
    <citation type="submission" date="2020-01" db="EMBL/GenBank/DDBJ databases">
        <title>Caldichromatium gen. nov., sp. nov., a thermophilic purple sulfur bacterium member of the family Chromatiaceae isolated from Nakabusa hot spring, Japan.</title>
        <authorList>
            <person name="Saini M.K."/>
            <person name="Hanada S."/>
            <person name="Tank M."/>
        </authorList>
    </citation>
    <scope>NUCLEOTIDE SEQUENCE [LARGE SCALE GENOMIC DNA]</scope>
    <source>
        <strain evidence="18">No.7</strain>
    </source>
</reference>
<evidence type="ECO:0000313" key="17">
    <source>
        <dbReference type="EMBL" id="QIK39194.1"/>
    </source>
</evidence>
<feature type="modified residue" description="N6-(pyridoxal phosphate)lysine" evidence="15">
    <location>
        <position position="327"/>
    </location>
</feature>
<dbReference type="GO" id="GO:0051539">
    <property type="term" value="F:4 iron, 4 sulfur cluster binding"/>
    <property type="evidence" value="ECO:0007669"/>
    <property type="project" value="UniProtKB-KW"/>
</dbReference>
<feature type="binding site" evidence="14">
    <location>
        <position position="125"/>
    </location>
    <ligand>
        <name>[4Fe-4S] cluster</name>
        <dbReference type="ChEBI" id="CHEBI:49883"/>
        <note>4Fe-4S-S-AdoMet</note>
    </ligand>
</feature>
<dbReference type="InterPro" id="IPR003739">
    <property type="entry name" value="Lys_aminomutase/Glu_NH3_mut"/>
</dbReference>
<dbReference type="InterPro" id="IPR058240">
    <property type="entry name" value="rSAM_sf"/>
</dbReference>
<dbReference type="InterPro" id="IPR022462">
    <property type="entry name" value="EpmB"/>
</dbReference>
<keyword evidence="7" id="KW-0949">S-adenosyl-L-methionine</keyword>
<keyword evidence="18" id="KW-1185">Reference proteome</keyword>
<dbReference type="NCBIfam" id="TIGR03821">
    <property type="entry name" value="EFP_modif_epmB"/>
    <property type="match status" value="1"/>
</dbReference>
<dbReference type="Proteomes" id="UP000502699">
    <property type="component" value="Chromosome"/>
</dbReference>
<evidence type="ECO:0000256" key="8">
    <source>
        <dbReference type="ARBA" id="ARBA00022723"/>
    </source>
</evidence>
<evidence type="ECO:0000256" key="10">
    <source>
        <dbReference type="ARBA" id="ARBA00023004"/>
    </source>
</evidence>
<evidence type="ECO:0000256" key="9">
    <source>
        <dbReference type="ARBA" id="ARBA00022898"/>
    </source>
</evidence>
<sequence length="331" mass="36585">MVTQGQGLCQKPQGIIRAATFTRVADLLNFVGVAYEHIPDLDEAPGTFGLKVPRAFAERMRRADPDDPLLRQVLPRRAEHQSIAGYSEDPVADRSAERVPGLLVKYAGRALVVTTGACAIHCRYCFRRHFQYPSLGTHLEAILAAIAADQSLNEVILSGGDPLMLSDDRLAELIGRLSQIRQLKRLRIHSRVPVVWPERLNNRLAQILSGGRLTGILVIHANHPHELSETVCATLRDWRTLGLTLLNQSVLLKGVNDQIATLAELSERLFACGVLPYYLHALDRVAGSAHFAVEDTQAQSLIAGLRARLPGYLVPRLVREHPRAPAKQPFI</sequence>
<evidence type="ECO:0000259" key="16">
    <source>
        <dbReference type="PROSITE" id="PS51918"/>
    </source>
</evidence>
<evidence type="ECO:0000256" key="2">
    <source>
        <dbReference type="ARBA" id="ARBA00001933"/>
    </source>
</evidence>
<name>A0A6G7VGS7_9GAMM</name>
<keyword evidence="6 14" id="KW-0004">4Fe-4S</keyword>
<evidence type="ECO:0000256" key="12">
    <source>
        <dbReference type="ARBA" id="ARBA00023235"/>
    </source>
</evidence>
<dbReference type="KEGG" id="cjap:GWK36_10240"/>
<evidence type="ECO:0000256" key="4">
    <source>
        <dbReference type="ARBA" id="ARBA00008703"/>
    </source>
</evidence>
<comment type="cofactor">
    <cofactor evidence="2 15">
        <name>pyridoxal 5'-phosphate</name>
        <dbReference type="ChEBI" id="CHEBI:597326"/>
    </cofactor>
</comment>
<dbReference type="EMBL" id="CP048029">
    <property type="protein sequence ID" value="QIK39194.1"/>
    <property type="molecule type" value="Genomic_DNA"/>
</dbReference>
<dbReference type="InterPro" id="IPR013785">
    <property type="entry name" value="Aldolase_TIM"/>
</dbReference>
<evidence type="ECO:0000256" key="3">
    <source>
        <dbReference type="ARBA" id="ARBA00001966"/>
    </source>
</evidence>
<comment type="similarity">
    <text evidence="4">Belongs to the radical SAM superfamily. KamA family.</text>
</comment>